<name>A0A0A8K399_9HYPH</name>
<evidence type="ECO:0000313" key="3">
    <source>
        <dbReference type="Proteomes" id="UP000031643"/>
    </source>
</evidence>
<accession>A0A0A8K399</accession>
<dbReference type="Proteomes" id="UP000031643">
    <property type="component" value="Chromosome"/>
</dbReference>
<feature type="signal peptide" evidence="1">
    <location>
        <begin position="1"/>
        <end position="26"/>
    </location>
</feature>
<evidence type="ECO:0000313" key="2">
    <source>
        <dbReference type="EMBL" id="BAQ17017.1"/>
    </source>
</evidence>
<gene>
    <name evidence="2" type="ORF">GL4_1562</name>
</gene>
<organism evidence="2 3">
    <name type="scientific">Methyloceanibacter caenitepidi</name>
    <dbReference type="NCBI Taxonomy" id="1384459"/>
    <lineage>
        <taxon>Bacteria</taxon>
        <taxon>Pseudomonadati</taxon>
        <taxon>Pseudomonadota</taxon>
        <taxon>Alphaproteobacteria</taxon>
        <taxon>Hyphomicrobiales</taxon>
        <taxon>Hyphomicrobiaceae</taxon>
        <taxon>Methyloceanibacter</taxon>
    </lineage>
</organism>
<keyword evidence="1" id="KW-0732">Signal</keyword>
<protein>
    <submittedName>
        <fullName evidence="2">Uncharacterized protein</fullName>
    </submittedName>
</protein>
<evidence type="ECO:0000256" key="1">
    <source>
        <dbReference type="SAM" id="SignalP"/>
    </source>
</evidence>
<dbReference type="HOGENOM" id="CLU_2451164_0_0_5"/>
<proteinExistence type="predicted"/>
<dbReference type="AlphaFoldDB" id="A0A0A8K399"/>
<dbReference type="STRING" id="1384459.GL4_1562"/>
<dbReference type="EMBL" id="AP014648">
    <property type="protein sequence ID" value="BAQ17017.1"/>
    <property type="molecule type" value="Genomic_DNA"/>
</dbReference>
<feature type="chain" id="PRO_5002054453" evidence="1">
    <location>
        <begin position="27"/>
        <end position="90"/>
    </location>
</feature>
<sequence>MEETMTKFLTPAIFAGALLFAGSAIAATGEYDNMCAMGLALDKKVETDCSVNAEIDGKTYCFGNETAKTLFMKDPEENLKKAQSFYDDNQ</sequence>
<reference evidence="2 3" key="1">
    <citation type="submission" date="2014-09" db="EMBL/GenBank/DDBJ databases">
        <title>Genome sequencing of Methyloceanibacter caenitepidi Gela4.</title>
        <authorList>
            <person name="Takeuchi M."/>
            <person name="Susumu S."/>
            <person name="Kamagata Y."/>
            <person name="Oshima K."/>
            <person name="Hattori M."/>
            <person name="Iwasaki W."/>
        </authorList>
    </citation>
    <scope>NUCLEOTIDE SEQUENCE [LARGE SCALE GENOMIC DNA]</scope>
    <source>
        <strain evidence="2 3">Gela4</strain>
    </source>
</reference>
<dbReference type="KEGG" id="mcg:GL4_1562"/>
<keyword evidence="3" id="KW-1185">Reference proteome</keyword>